<accession>A0A166N0V0</accession>
<dbReference type="Proteomes" id="UP000077266">
    <property type="component" value="Unassembled WGS sequence"/>
</dbReference>
<name>A0A166N0V0_EXIGL</name>
<protein>
    <submittedName>
        <fullName evidence="2">Uncharacterized protein</fullName>
    </submittedName>
</protein>
<evidence type="ECO:0000313" key="3">
    <source>
        <dbReference type="Proteomes" id="UP000077266"/>
    </source>
</evidence>
<dbReference type="InParanoid" id="A0A166N0V0"/>
<keyword evidence="3" id="KW-1185">Reference proteome</keyword>
<dbReference type="EMBL" id="KV426815">
    <property type="protein sequence ID" value="KZV78628.1"/>
    <property type="molecule type" value="Genomic_DNA"/>
</dbReference>
<dbReference type="AlphaFoldDB" id="A0A166N0V0"/>
<feature type="region of interest" description="Disordered" evidence="1">
    <location>
        <begin position="33"/>
        <end position="52"/>
    </location>
</feature>
<evidence type="ECO:0000256" key="1">
    <source>
        <dbReference type="SAM" id="MobiDB-lite"/>
    </source>
</evidence>
<proteinExistence type="predicted"/>
<gene>
    <name evidence="2" type="ORF">EXIGLDRAFT_737142</name>
</gene>
<reference evidence="2 3" key="1">
    <citation type="journal article" date="2016" name="Mol. Biol. Evol.">
        <title>Comparative Genomics of Early-Diverging Mushroom-Forming Fungi Provides Insights into the Origins of Lignocellulose Decay Capabilities.</title>
        <authorList>
            <person name="Nagy L.G."/>
            <person name="Riley R."/>
            <person name="Tritt A."/>
            <person name="Adam C."/>
            <person name="Daum C."/>
            <person name="Floudas D."/>
            <person name="Sun H."/>
            <person name="Yadav J.S."/>
            <person name="Pangilinan J."/>
            <person name="Larsson K.H."/>
            <person name="Matsuura K."/>
            <person name="Barry K."/>
            <person name="Labutti K."/>
            <person name="Kuo R."/>
            <person name="Ohm R.A."/>
            <person name="Bhattacharya S.S."/>
            <person name="Shirouzu T."/>
            <person name="Yoshinaga Y."/>
            <person name="Martin F.M."/>
            <person name="Grigoriev I.V."/>
            <person name="Hibbett D.S."/>
        </authorList>
    </citation>
    <scope>NUCLEOTIDE SEQUENCE [LARGE SCALE GENOMIC DNA]</scope>
    <source>
        <strain evidence="2 3">HHB12029</strain>
    </source>
</reference>
<sequence>MSYSARPFVYSPSCCLQILCFRDLAAHIQSKVLPPSPSSQPTLAPAQVAPVL</sequence>
<organism evidence="2 3">
    <name type="scientific">Exidia glandulosa HHB12029</name>
    <dbReference type="NCBI Taxonomy" id="1314781"/>
    <lineage>
        <taxon>Eukaryota</taxon>
        <taxon>Fungi</taxon>
        <taxon>Dikarya</taxon>
        <taxon>Basidiomycota</taxon>
        <taxon>Agaricomycotina</taxon>
        <taxon>Agaricomycetes</taxon>
        <taxon>Auriculariales</taxon>
        <taxon>Exidiaceae</taxon>
        <taxon>Exidia</taxon>
    </lineage>
</organism>
<evidence type="ECO:0000313" key="2">
    <source>
        <dbReference type="EMBL" id="KZV78628.1"/>
    </source>
</evidence>